<evidence type="ECO:0000313" key="2">
    <source>
        <dbReference type="EMBL" id="KAK1640635.1"/>
    </source>
</evidence>
<dbReference type="Proteomes" id="UP001243989">
    <property type="component" value="Unassembled WGS sequence"/>
</dbReference>
<dbReference type="RefSeq" id="XP_060449242.1">
    <property type="nucleotide sequence ID" value="XM_060582112.1"/>
</dbReference>
<protein>
    <submittedName>
        <fullName evidence="2">Uncharacterized protein</fullName>
    </submittedName>
</protein>
<name>A0AAI9ZZF7_9PEZI</name>
<dbReference type="EMBL" id="JAHMHQ010000004">
    <property type="protein sequence ID" value="KAK1640635.1"/>
    <property type="molecule type" value="Genomic_DNA"/>
</dbReference>
<evidence type="ECO:0000256" key="1">
    <source>
        <dbReference type="SAM" id="MobiDB-lite"/>
    </source>
</evidence>
<evidence type="ECO:0000313" key="3">
    <source>
        <dbReference type="Proteomes" id="UP001243989"/>
    </source>
</evidence>
<dbReference type="AlphaFoldDB" id="A0AAI9ZZF7"/>
<keyword evidence="3" id="KW-1185">Reference proteome</keyword>
<organism evidence="2 3">
    <name type="scientific">Colletotrichum phormii</name>
    <dbReference type="NCBI Taxonomy" id="359342"/>
    <lineage>
        <taxon>Eukaryota</taxon>
        <taxon>Fungi</taxon>
        <taxon>Dikarya</taxon>
        <taxon>Ascomycota</taxon>
        <taxon>Pezizomycotina</taxon>
        <taxon>Sordariomycetes</taxon>
        <taxon>Hypocreomycetidae</taxon>
        <taxon>Glomerellales</taxon>
        <taxon>Glomerellaceae</taxon>
        <taxon>Colletotrichum</taxon>
        <taxon>Colletotrichum acutatum species complex</taxon>
    </lineage>
</organism>
<dbReference type="GeneID" id="85466974"/>
<comment type="caution">
    <text evidence="2">The sequence shown here is derived from an EMBL/GenBank/DDBJ whole genome shotgun (WGS) entry which is preliminary data.</text>
</comment>
<reference evidence="2" key="1">
    <citation type="submission" date="2021-06" db="EMBL/GenBank/DDBJ databases">
        <title>Comparative genomics, transcriptomics and evolutionary studies reveal genomic signatures of adaptation to plant cell wall in hemibiotrophic fungi.</title>
        <authorList>
            <consortium name="DOE Joint Genome Institute"/>
            <person name="Baroncelli R."/>
            <person name="Diaz J.F."/>
            <person name="Benocci T."/>
            <person name="Peng M."/>
            <person name="Battaglia E."/>
            <person name="Haridas S."/>
            <person name="Andreopoulos W."/>
            <person name="Labutti K."/>
            <person name="Pangilinan J."/>
            <person name="Floch G.L."/>
            <person name="Makela M.R."/>
            <person name="Henrissat B."/>
            <person name="Grigoriev I.V."/>
            <person name="Crouch J.A."/>
            <person name="De Vries R.P."/>
            <person name="Sukno S.A."/>
            <person name="Thon M.R."/>
        </authorList>
    </citation>
    <scope>NUCLEOTIDE SEQUENCE</scope>
    <source>
        <strain evidence="2">CBS 102054</strain>
    </source>
</reference>
<sequence length="155" mass="16927">MAYTTITVMQNSPEIPSLHPCFAIVCKDKIADGLSEHSKSLCLRNLEHGVFGQRFPHGGKWKLSRLFADCLTTCAAPPRSRPQTGASKPRTTVPDQEARSRPWSETSGCRQPKESRTEGLTCTASSVAPRSRVAGSWRRVLVGSATIHNAIARIV</sequence>
<accession>A0AAI9ZZF7</accession>
<feature type="compositionally biased region" description="Polar residues" evidence="1">
    <location>
        <begin position="81"/>
        <end position="94"/>
    </location>
</feature>
<gene>
    <name evidence="2" type="ORF">BDP81DRAFT_166256</name>
</gene>
<proteinExistence type="predicted"/>
<feature type="region of interest" description="Disordered" evidence="1">
    <location>
        <begin position="76"/>
        <end position="125"/>
    </location>
</feature>